<gene>
    <name evidence="3 4" type="primary">LOC116215336</name>
</gene>
<evidence type="ECO:0000313" key="3">
    <source>
        <dbReference type="RefSeq" id="XP_031406866.1"/>
    </source>
</evidence>
<protein>
    <submittedName>
        <fullName evidence="3 4">Uncharacterized protein LOC116215336 isoform X1</fullName>
    </submittedName>
</protein>
<reference evidence="3 4" key="2">
    <citation type="submission" date="2025-04" db="UniProtKB">
        <authorList>
            <consortium name="RefSeq"/>
        </authorList>
    </citation>
    <scope>IDENTIFICATION</scope>
    <source>
        <tissue evidence="3 4">Leaf</tissue>
    </source>
</reference>
<dbReference type="GeneID" id="116215336"/>
<reference evidence="2" key="1">
    <citation type="journal article" date="2020" name="Plant Biotechnol. J.">
        <title>The pomegranate (Punica granatum L.) draft genome dissects genetic divergence between soft- and hard-seeded cultivars.</title>
        <authorList>
            <person name="Luo X."/>
            <person name="Li H."/>
            <person name="Wu Z."/>
            <person name="Yao W."/>
            <person name="Zhao P."/>
            <person name="Cao D."/>
            <person name="Yu H."/>
            <person name="Li K."/>
            <person name="Poudel K."/>
            <person name="Zhao D."/>
            <person name="Zhang F."/>
            <person name="Xia X."/>
            <person name="Chen L."/>
            <person name="Wang Q."/>
            <person name="Jing D."/>
            <person name="Cao S."/>
        </authorList>
    </citation>
    <scope>NUCLEOTIDE SEQUENCE [LARGE SCALE GENOMIC DNA]</scope>
</reference>
<organism evidence="2 4">
    <name type="scientific">Punica granatum</name>
    <name type="common">Pomegranate</name>
    <dbReference type="NCBI Taxonomy" id="22663"/>
    <lineage>
        <taxon>Eukaryota</taxon>
        <taxon>Viridiplantae</taxon>
        <taxon>Streptophyta</taxon>
        <taxon>Embryophyta</taxon>
        <taxon>Tracheophyta</taxon>
        <taxon>Spermatophyta</taxon>
        <taxon>Magnoliopsida</taxon>
        <taxon>eudicotyledons</taxon>
        <taxon>Gunneridae</taxon>
        <taxon>Pentapetalae</taxon>
        <taxon>rosids</taxon>
        <taxon>malvids</taxon>
        <taxon>Myrtales</taxon>
        <taxon>Lythraceae</taxon>
        <taxon>Punica</taxon>
    </lineage>
</organism>
<feature type="region of interest" description="Disordered" evidence="1">
    <location>
        <begin position="96"/>
        <end position="120"/>
    </location>
</feature>
<proteinExistence type="predicted"/>
<evidence type="ECO:0000256" key="1">
    <source>
        <dbReference type="SAM" id="MobiDB-lite"/>
    </source>
</evidence>
<keyword evidence="2" id="KW-1185">Reference proteome</keyword>
<name>A0A6P8EA49_PUNGR</name>
<dbReference type="PANTHER" id="PTHR33384">
    <property type="entry name" value="EXPRESSED PROTEIN"/>
    <property type="match status" value="1"/>
</dbReference>
<dbReference type="Proteomes" id="UP000515151">
    <property type="component" value="Chromosome 7"/>
</dbReference>
<evidence type="ECO:0000313" key="4">
    <source>
        <dbReference type="RefSeq" id="XP_031406867.1"/>
    </source>
</evidence>
<dbReference type="OrthoDB" id="902328at2759"/>
<dbReference type="RefSeq" id="XP_031406866.1">
    <property type="nucleotide sequence ID" value="XM_031551006.1"/>
</dbReference>
<evidence type="ECO:0000313" key="2">
    <source>
        <dbReference type="Proteomes" id="UP000515151"/>
    </source>
</evidence>
<dbReference type="RefSeq" id="XP_031406867.1">
    <property type="nucleotide sequence ID" value="XM_031551007.1"/>
</dbReference>
<dbReference type="PANTHER" id="PTHR33384:SF22">
    <property type="match status" value="1"/>
</dbReference>
<accession>A0A6P8EA49</accession>
<sequence>MDCFGYQQNAMGACEGMGMEPVICPKPRRFGFARCPINHQPEMGDAAAANELLDIILPEQGVYDPERPSPPFLLGSPPSRASNPVVQDARFMEDRLVHSSSPAPPSTSARNGGGFTRMKFGHKPAPVRIEGFNCSISAMA</sequence>
<dbReference type="AlphaFoldDB" id="A0A6P8EA49"/>